<accession>A0A2J7R894</accession>
<dbReference type="InterPro" id="IPR051150">
    <property type="entry name" value="SWT21/TCAB1_mRNA_Telomere"/>
</dbReference>
<evidence type="ECO:0000256" key="3">
    <source>
        <dbReference type="ARBA" id="ARBA00038279"/>
    </source>
</evidence>
<dbReference type="SMART" id="SM00320">
    <property type="entry name" value="WD40"/>
    <property type="match status" value="6"/>
</dbReference>
<dbReference type="InterPro" id="IPR001680">
    <property type="entry name" value="WD40_rpt"/>
</dbReference>
<dbReference type="PROSITE" id="PS50294">
    <property type="entry name" value="WD_REPEATS_REGION"/>
    <property type="match status" value="1"/>
</dbReference>
<dbReference type="EMBL" id="NEVH01006723">
    <property type="protein sequence ID" value="PNF37063.1"/>
    <property type="molecule type" value="Genomic_DNA"/>
</dbReference>
<keyword evidence="2" id="KW-0677">Repeat</keyword>
<protein>
    <recommendedName>
        <fullName evidence="4">WD repeat-containing protein 79</fullName>
    </recommendedName>
</protein>
<dbReference type="Gene3D" id="2.130.10.10">
    <property type="entry name" value="YVTN repeat-like/Quinoprotein amine dehydrogenase"/>
    <property type="match status" value="2"/>
</dbReference>
<name>A0A2J7R894_9NEOP</name>
<dbReference type="Proteomes" id="UP000235965">
    <property type="component" value="Unassembled WGS sequence"/>
</dbReference>
<feature type="repeat" description="WD" evidence="5">
    <location>
        <begin position="377"/>
        <end position="419"/>
    </location>
</feature>
<evidence type="ECO:0000256" key="2">
    <source>
        <dbReference type="ARBA" id="ARBA00022737"/>
    </source>
</evidence>
<dbReference type="STRING" id="105785.A0A2J7R894"/>
<dbReference type="FunCoup" id="A0A2J7R894">
    <property type="interactions" value="1599"/>
</dbReference>
<organism evidence="6 7">
    <name type="scientific">Cryptotermes secundus</name>
    <dbReference type="NCBI Taxonomy" id="105785"/>
    <lineage>
        <taxon>Eukaryota</taxon>
        <taxon>Metazoa</taxon>
        <taxon>Ecdysozoa</taxon>
        <taxon>Arthropoda</taxon>
        <taxon>Hexapoda</taxon>
        <taxon>Insecta</taxon>
        <taxon>Pterygota</taxon>
        <taxon>Neoptera</taxon>
        <taxon>Polyneoptera</taxon>
        <taxon>Dictyoptera</taxon>
        <taxon>Blattodea</taxon>
        <taxon>Blattoidea</taxon>
        <taxon>Termitoidae</taxon>
        <taxon>Kalotermitidae</taxon>
        <taxon>Cryptotermitinae</taxon>
        <taxon>Cryptotermes</taxon>
    </lineage>
</organism>
<evidence type="ECO:0000256" key="4">
    <source>
        <dbReference type="ARBA" id="ARBA00041558"/>
    </source>
</evidence>
<dbReference type="InterPro" id="IPR036322">
    <property type="entry name" value="WD40_repeat_dom_sf"/>
</dbReference>
<dbReference type="InParanoid" id="A0A2J7R894"/>
<dbReference type="Pfam" id="PF00400">
    <property type="entry name" value="WD40"/>
    <property type="match status" value="3"/>
</dbReference>
<dbReference type="GO" id="GO:0030576">
    <property type="term" value="P:Cajal body organization"/>
    <property type="evidence" value="ECO:0007669"/>
    <property type="project" value="TreeGrafter"/>
</dbReference>
<dbReference type="PANTHER" id="PTHR13211:SF0">
    <property type="entry name" value="TELOMERASE CAJAL BODY PROTEIN 1"/>
    <property type="match status" value="1"/>
</dbReference>
<dbReference type="GO" id="GO:0015030">
    <property type="term" value="C:Cajal body"/>
    <property type="evidence" value="ECO:0007669"/>
    <property type="project" value="TreeGrafter"/>
</dbReference>
<dbReference type="PANTHER" id="PTHR13211">
    <property type="entry name" value="TELOMERASE CAJAL BODY PROTEIN 1"/>
    <property type="match status" value="1"/>
</dbReference>
<reference evidence="6 7" key="1">
    <citation type="submission" date="2017-12" db="EMBL/GenBank/DDBJ databases">
        <title>Hemimetabolous genomes reveal molecular basis of termite eusociality.</title>
        <authorList>
            <person name="Harrison M.C."/>
            <person name="Jongepier E."/>
            <person name="Robertson H.M."/>
            <person name="Arning N."/>
            <person name="Bitard-Feildel T."/>
            <person name="Chao H."/>
            <person name="Childers C.P."/>
            <person name="Dinh H."/>
            <person name="Doddapaneni H."/>
            <person name="Dugan S."/>
            <person name="Gowin J."/>
            <person name="Greiner C."/>
            <person name="Han Y."/>
            <person name="Hu H."/>
            <person name="Hughes D.S.T."/>
            <person name="Huylmans A.-K."/>
            <person name="Kemena C."/>
            <person name="Kremer L.P.M."/>
            <person name="Lee S.L."/>
            <person name="Lopez-Ezquerra A."/>
            <person name="Mallet L."/>
            <person name="Monroy-Kuhn J.M."/>
            <person name="Moser A."/>
            <person name="Murali S.C."/>
            <person name="Muzny D.M."/>
            <person name="Otani S."/>
            <person name="Piulachs M.-D."/>
            <person name="Poelchau M."/>
            <person name="Qu J."/>
            <person name="Schaub F."/>
            <person name="Wada-Katsumata A."/>
            <person name="Worley K.C."/>
            <person name="Xie Q."/>
            <person name="Ylla G."/>
            <person name="Poulsen M."/>
            <person name="Gibbs R.A."/>
            <person name="Schal C."/>
            <person name="Richards S."/>
            <person name="Belles X."/>
            <person name="Korb J."/>
            <person name="Bornberg-Bauer E."/>
        </authorList>
    </citation>
    <scope>NUCLEOTIDE SEQUENCE [LARGE SCALE GENOMIC DNA]</scope>
    <source>
        <tissue evidence="6">Whole body</tissue>
    </source>
</reference>
<comment type="caution">
    <text evidence="6">The sequence shown here is derived from an EMBL/GenBank/DDBJ whole genome shotgun (WGS) entry which is preliminary data.</text>
</comment>
<dbReference type="PROSITE" id="PS50082">
    <property type="entry name" value="WD_REPEATS_2"/>
    <property type="match status" value="2"/>
</dbReference>
<dbReference type="PROSITE" id="PS00678">
    <property type="entry name" value="WD_REPEATS_1"/>
    <property type="match status" value="1"/>
</dbReference>
<keyword evidence="7" id="KW-1185">Reference proteome</keyword>
<dbReference type="OrthoDB" id="239865at2759"/>
<proteinExistence type="inferred from homology"/>
<dbReference type="GO" id="GO:0003723">
    <property type="term" value="F:RNA binding"/>
    <property type="evidence" value="ECO:0007669"/>
    <property type="project" value="TreeGrafter"/>
</dbReference>
<sequence length="535" mass="59490">MEDPEFNEANSCTSAIQCAERSAEPMQLESSDSNIRAEQLVSSIQMYDVQMTLNVSGSSFKHGEETNTRSELLHGNGNEHNEIDPNAEVKCVQGETLITNMPIEEGDKDTDSQTVGQIKYFDKTSRTKEMQFADATLQETTSAEIDQEITYSLQEYKFENGIQITSAWKEFKKTEDICMKGCKWSPDGTCILTNSDDNMLRVFDLPPDLHCQESWKKGRILPELEPALRVVEGGLVYDYCWYPLMSSWNPLSCCLVSTAKDSPIHLWDAFTGELRCTYRAYNAVDEVEAAHSLAFSPSGEKLYCGFKNTIRIFNTDLPGRQCETRNLKLSPFPSQRQTGIISCISVNPAMPDIYVAGSYTKSLGVYVEPIGTPLCLLLGHTGGITHIQFSPDGTKLVSGGRKDSDIICWDIRNPGTVLFSVQRNVTTNQRMYFDITPDSRYLVSGNTNGSVSVWDMLDISKVNAEEPVLSPYTTFCAHNDCVNGISIHQQYPILATASGQRHISCSGSESDSSVDSSCQETCLKLWWVGNVTSES</sequence>
<evidence type="ECO:0000313" key="6">
    <source>
        <dbReference type="EMBL" id="PNF37063.1"/>
    </source>
</evidence>
<feature type="repeat" description="WD" evidence="5">
    <location>
        <begin position="436"/>
        <end position="464"/>
    </location>
</feature>
<evidence type="ECO:0000256" key="5">
    <source>
        <dbReference type="PROSITE-ProRule" id="PRU00221"/>
    </source>
</evidence>
<dbReference type="AlphaFoldDB" id="A0A2J7R894"/>
<evidence type="ECO:0000256" key="1">
    <source>
        <dbReference type="ARBA" id="ARBA00022574"/>
    </source>
</evidence>
<gene>
    <name evidence="6" type="ORF">B7P43_G08088</name>
</gene>
<dbReference type="SUPFAM" id="SSF50978">
    <property type="entry name" value="WD40 repeat-like"/>
    <property type="match status" value="1"/>
</dbReference>
<comment type="similarity">
    <text evidence="3">Belongs to the TCAB1 family.</text>
</comment>
<keyword evidence="1 5" id="KW-0853">WD repeat</keyword>
<evidence type="ECO:0000313" key="7">
    <source>
        <dbReference type="Proteomes" id="UP000235965"/>
    </source>
</evidence>
<dbReference type="InterPro" id="IPR015943">
    <property type="entry name" value="WD40/YVTN_repeat-like_dom_sf"/>
</dbReference>
<dbReference type="InterPro" id="IPR019775">
    <property type="entry name" value="WD40_repeat_CS"/>
</dbReference>